<dbReference type="AlphaFoldDB" id="A0A1X7RB31"/>
<dbReference type="PIRSF" id="PIRSF015753">
    <property type="entry name" value="GST"/>
    <property type="match status" value="1"/>
</dbReference>
<accession>A0A1X7RB31</accession>
<dbReference type="Gene3D" id="1.20.1050.10">
    <property type="match status" value="1"/>
</dbReference>
<evidence type="ECO:0000313" key="4">
    <source>
        <dbReference type="EMBL" id="SMN22877.1"/>
    </source>
</evidence>
<organism evidence="4 5">
    <name type="scientific">Maudiozyma saulgeensis</name>
    <dbReference type="NCBI Taxonomy" id="1789683"/>
    <lineage>
        <taxon>Eukaryota</taxon>
        <taxon>Fungi</taxon>
        <taxon>Dikarya</taxon>
        <taxon>Ascomycota</taxon>
        <taxon>Saccharomycotina</taxon>
        <taxon>Saccharomycetes</taxon>
        <taxon>Saccharomycetales</taxon>
        <taxon>Saccharomycetaceae</taxon>
        <taxon>Maudiozyma</taxon>
    </lineage>
</organism>
<proteinExistence type="predicted"/>
<evidence type="ECO:0000256" key="2">
    <source>
        <dbReference type="PIRSR" id="PIRSR015753-2"/>
    </source>
</evidence>
<dbReference type="InterPro" id="IPR036282">
    <property type="entry name" value="Glutathione-S-Trfase_C_sf"/>
</dbReference>
<evidence type="ECO:0000313" key="5">
    <source>
        <dbReference type="Proteomes" id="UP000196158"/>
    </source>
</evidence>
<dbReference type="Gene3D" id="3.40.30.10">
    <property type="entry name" value="Glutaredoxin"/>
    <property type="match status" value="1"/>
</dbReference>
<reference evidence="4 5" key="1">
    <citation type="submission" date="2017-04" db="EMBL/GenBank/DDBJ databases">
        <authorList>
            <person name="Afonso C.L."/>
            <person name="Miller P.J."/>
            <person name="Scott M.A."/>
            <person name="Spackman E."/>
            <person name="Goraichik I."/>
            <person name="Dimitrov K.M."/>
            <person name="Suarez D.L."/>
            <person name="Swayne D.E."/>
        </authorList>
    </citation>
    <scope>NUCLEOTIDE SEQUENCE [LARGE SCALE GENOMIC DNA]</scope>
</reference>
<dbReference type="SUPFAM" id="SSF52833">
    <property type="entry name" value="Thioredoxin-like"/>
    <property type="match status" value="1"/>
</dbReference>
<keyword evidence="5" id="KW-1185">Reference proteome</keyword>
<dbReference type="InterPro" id="IPR036249">
    <property type="entry name" value="Thioredoxin-like_sf"/>
</dbReference>
<dbReference type="OrthoDB" id="2309723at2759"/>
<gene>
    <name evidence="4" type="ORF">KASA_0D00330G</name>
</gene>
<dbReference type="Pfam" id="PF13410">
    <property type="entry name" value="GST_C_2"/>
    <property type="match status" value="1"/>
</dbReference>
<feature type="site" description="Lowers pKa of active site Cys" evidence="3">
    <location>
        <position position="328"/>
    </location>
</feature>
<dbReference type="InterPro" id="IPR016639">
    <property type="entry name" value="GST_Omega/GSH"/>
</dbReference>
<feature type="site" description="Lowers pKa of active site Cys" evidence="3">
    <location>
        <position position="283"/>
    </location>
</feature>
<sequence>MSSKVAQFEQTISKDHPIYKPEKGRYWLYLSAGCPFAQRTWITRAVKNLTDVIGVTVVHWKLDDLSWKLVSGDASKLSDSPHSIDGGIISSKNDSSTLFGDLSDNNEVPFVDGTVDPNYGITSIKELYDMMPNVEYTGTHEFPILWDLKTKTIVNNNWDQLPGILNSAFADLPETQGTIDLVPASISKEVNEFNEWLSPHINFGVYEVGLATKQGVYEKNLVQFYKDLDTVEEKLKTVYKSLEKEYGSDNQEEILKKFFLFNGQLTESDIRLFATIIRFDPVYAIHFKLNWKTIRNDYNYIHLWLRNLYWNHKEFSATTNFNHIKLLYYRSQLEVNPNGLVVYGPEKDILEL</sequence>
<dbReference type="GO" id="GO:0004364">
    <property type="term" value="F:glutathione transferase activity"/>
    <property type="evidence" value="ECO:0007669"/>
    <property type="project" value="InterPro"/>
</dbReference>
<keyword evidence="4" id="KW-0808">Transferase</keyword>
<evidence type="ECO:0000256" key="1">
    <source>
        <dbReference type="PIRSR" id="PIRSR015753-1"/>
    </source>
</evidence>
<evidence type="ECO:0000256" key="3">
    <source>
        <dbReference type="PIRSR" id="PIRSR015753-3"/>
    </source>
</evidence>
<feature type="active site" description="Proton donor/acceptor" evidence="1">
    <location>
        <position position="206"/>
    </location>
</feature>
<dbReference type="EMBL" id="FXLY01000015">
    <property type="protein sequence ID" value="SMN22877.1"/>
    <property type="molecule type" value="Genomic_DNA"/>
</dbReference>
<dbReference type="CDD" id="cd03190">
    <property type="entry name" value="GST_C_Omega_like"/>
    <property type="match status" value="1"/>
</dbReference>
<feature type="active site" description="Nucleophile" evidence="1">
    <location>
        <position position="34"/>
    </location>
</feature>
<dbReference type="PANTHER" id="PTHR32419">
    <property type="entry name" value="GLUTATHIONYL-HYDROQUINONE REDUCTASE"/>
    <property type="match status" value="1"/>
</dbReference>
<name>A0A1X7RB31_9SACH</name>
<dbReference type="SUPFAM" id="SSF47616">
    <property type="entry name" value="GST C-terminal domain-like"/>
    <property type="match status" value="1"/>
</dbReference>
<protein>
    <submittedName>
        <fullName evidence="4">Similar to Saccharomyces cerevisiae YKR076W ECM4 Omega class glutathione transferase</fullName>
    </submittedName>
</protein>
<feature type="binding site" evidence="2">
    <location>
        <position position="67"/>
    </location>
    <ligand>
        <name>glutathione</name>
        <dbReference type="ChEBI" id="CHEBI:57925"/>
    </ligand>
</feature>
<dbReference type="GO" id="GO:0005737">
    <property type="term" value="C:cytoplasm"/>
    <property type="evidence" value="ECO:0007669"/>
    <property type="project" value="TreeGrafter"/>
</dbReference>
<dbReference type="InterPro" id="IPR047047">
    <property type="entry name" value="GST_Omega-like_C"/>
</dbReference>
<dbReference type="PANTHER" id="PTHR32419:SF6">
    <property type="entry name" value="GLUTATHIONE S-TRANSFERASE OMEGA-LIKE 1-RELATED"/>
    <property type="match status" value="1"/>
</dbReference>
<dbReference type="Proteomes" id="UP000196158">
    <property type="component" value="Unassembled WGS sequence"/>
</dbReference>